<feature type="non-terminal residue" evidence="1">
    <location>
        <position position="1"/>
    </location>
</feature>
<dbReference type="Proteomes" id="UP001164746">
    <property type="component" value="Chromosome 6"/>
</dbReference>
<proteinExistence type="predicted"/>
<protein>
    <submittedName>
        <fullName evidence="1">Uncharacterized protein</fullName>
    </submittedName>
</protein>
<gene>
    <name evidence="1" type="ORF">MAR_016733</name>
</gene>
<keyword evidence="2" id="KW-1185">Reference proteome</keyword>
<accession>A0ABY7ECL4</accession>
<evidence type="ECO:0000313" key="1">
    <source>
        <dbReference type="EMBL" id="WAR06775.1"/>
    </source>
</evidence>
<evidence type="ECO:0000313" key="2">
    <source>
        <dbReference type="Proteomes" id="UP001164746"/>
    </source>
</evidence>
<reference evidence="1" key="1">
    <citation type="submission" date="2022-11" db="EMBL/GenBank/DDBJ databases">
        <title>Centuries of genome instability and evolution in soft-shell clam transmissible cancer (bioRxiv).</title>
        <authorList>
            <person name="Hart S.F.M."/>
            <person name="Yonemitsu M.A."/>
            <person name="Giersch R.M."/>
            <person name="Beal B.F."/>
            <person name="Arriagada G."/>
            <person name="Davis B.W."/>
            <person name="Ostrander E.A."/>
            <person name="Goff S.P."/>
            <person name="Metzger M.J."/>
        </authorList>
    </citation>
    <scope>NUCLEOTIDE SEQUENCE</scope>
    <source>
        <strain evidence="1">MELC-2E11</strain>
        <tissue evidence="1">Siphon/mantle</tissue>
    </source>
</reference>
<organism evidence="1 2">
    <name type="scientific">Mya arenaria</name>
    <name type="common">Soft-shell clam</name>
    <dbReference type="NCBI Taxonomy" id="6604"/>
    <lineage>
        <taxon>Eukaryota</taxon>
        <taxon>Metazoa</taxon>
        <taxon>Spiralia</taxon>
        <taxon>Lophotrochozoa</taxon>
        <taxon>Mollusca</taxon>
        <taxon>Bivalvia</taxon>
        <taxon>Autobranchia</taxon>
        <taxon>Heteroconchia</taxon>
        <taxon>Euheterodonta</taxon>
        <taxon>Imparidentia</taxon>
        <taxon>Neoheterodontei</taxon>
        <taxon>Myida</taxon>
        <taxon>Myoidea</taxon>
        <taxon>Myidae</taxon>
        <taxon>Mya</taxon>
    </lineage>
</organism>
<name>A0ABY7ECL4_MYAAR</name>
<dbReference type="EMBL" id="CP111017">
    <property type="protein sequence ID" value="WAR06775.1"/>
    <property type="molecule type" value="Genomic_DNA"/>
</dbReference>
<sequence>MGTTVTFFNFTDGSYAWYMTGSMCGYWNVTDDGQVVLAMDIGPPTCYSQKGGDDCHIFCNNPDKT</sequence>